<dbReference type="InterPro" id="IPR002347">
    <property type="entry name" value="SDR_fam"/>
</dbReference>
<dbReference type="PANTHER" id="PTHR24321">
    <property type="entry name" value="DEHYDROGENASES, SHORT CHAIN"/>
    <property type="match status" value="1"/>
</dbReference>
<name>A0A1Y6B7C8_9PROT</name>
<evidence type="ECO:0000313" key="4">
    <source>
        <dbReference type="Proteomes" id="UP000192917"/>
    </source>
</evidence>
<sequence length="271" mass="28057">MAGRLEGKRAIVIGAGSSGPGWGNGKAAAVLFAREGARVLCVDVNAAAAAETVGIIEGEGGTARAFRADVTDGAQVAALVEDCLAAWGGIDVLQFNVGILGLGGPVEASEETWRRVLDVNLTSLFLCSKHVLPVMERQFEATGKGGAIVAISSIAGIRDIGVPYVAYNASKGAVIPFVRSVALQYAKKGIRANAVLPGLMNTPMIREPLKDAYAGGDIEKMIAIRDAQCPTGRMGDAWDVAYASLFLASDEAKYVTATELVVDGGMTAKCV</sequence>
<dbReference type="Pfam" id="PF13561">
    <property type="entry name" value="adh_short_C2"/>
    <property type="match status" value="1"/>
</dbReference>
<evidence type="ECO:0000256" key="2">
    <source>
        <dbReference type="ARBA" id="ARBA00023002"/>
    </source>
</evidence>
<comment type="similarity">
    <text evidence="1">Belongs to the short-chain dehydrogenases/reductases (SDR) family.</text>
</comment>
<dbReference type="GO" id="GO:0016491">
    <property type="term" value="F:oxidoreductase activity"/>
    <property type="evidence" value="ECO:0007669"/>
    <property type="project" value="UniProtKB-KW"/>
</dbReference>
<gene>
    <name evidence="3" type="ORF">SAMN05428998_10171</name>
</gene>
<keyword evidence="2" id="KW-0560">Oxidoreductase</keyword>
<reference evidence="3 4" key="1">
    <citation type="submission" date="2017-04" db="EMBL/GenBank/DDBJ databases">
        <authorList>
            <person name="Afonso C.L."/>
            <person name="Miller P.J."/>
            <person name="Scott M.A."/>
            <person name="Spackman E."/>
            <person name="Goraichik I."/>
            <person name="Dimitrov K.M."/>
            <person name="Suarez D.L."/>
            <person name="Swayne D.E."/>
        </authorList>
    </citation>
    <scope>NUCLEOTIDE SEQUENCE [LARGE SCALE GENOMIC DNA]</scope>
    <source>
        <strain evidence="3 4">USBA 355</strain>
    </source>
</reference>
<dbReference type="PRINTS" id="PR00080">
    <property type="entry name" value="SDRFAMILY"/>
</dbReference>
<dbReference type="PRINTS" id="PR00081">
    <property type="entry name" value="GDHRDH"/>
</dbReference>
<dbReference type="EMBL" id="FWZX01000001">
    <property type="protein sequence ID" value="SME88212.1"/>
    <property type="molecule type" value="Genomic_DNA"/>
</dbReference>
<dbReference type="InterPro" id="IPR036291">
    <property type="entry name" value="NAD(P)-bd_dom_sf"/>
</dbReference>
<protein>
    <submittedName>
        <fullName evidence="3">NAD(P)-dependent dehydrogenase, short-chain alcohol dehydrogenase family</fullName>
    </submittedName>
</protein>
<evidence type="ECO:0000313" key="3">
    <source>
        <dbReference type="EMBL" id="SME88212.1"/>
    </source>
</evidence>
<dbReference type="Proteomes" id="UP000192917">
    <property type="component" value="Unassembled WGS sequence"/>
</dbReference>
<dbReference type="PANTHER" id="PTHR24321:SF15">
    <property type="entry name" value="OXIDOREDUCTASE UCPA"/>
    <property type="match status" value="1"/>
</dbReference>
<dbReference type="STRING" id="560819.SAMN05428998_10171"/>
<dbReference type="RefSeq" id="WP_085120440.1">
    <property type="nucleotide sequence ID" value="NZ_FWZX01000001.1"/>
</dbReference>
<evidence type="ECO:0000256" key="1">
    <source>
        <dbReference type="ARBA" id="ARBA00006484"/>
    </source>
</evidence>
<dbReference type="PROSITE" id="PS00061">
    <property type="entry name" value="ADH_SHORT"/>
    <property type="match status" value="1"/>
</dbReference>
<accession>A0A1Y6B7C8</accession>
<proteinExistence type="inferred from homology"/>
<organism evidence="3 4">
    <name type="scientific">Tistlia consotensis USBA 355</name>
    <dbReference type="NCBI Taxonomy" id="560819"/>
    <lineage>
        <taxon>Bacteria</taxon>
        <taxon>Pseudomonadati</taxon>
        <taxon>Pseudomonadota</taxon>
        <taxon>Alphaproteobacteria</taxon>
        <taxon>Rhodospirillales</taxon>
        <taxon>Rhodovibrionaceae</taxon>
        <taxon>Tistlia</taxon>
    </lineage>
</organism>
<dbReference type="FunFam" id="3.40.50.720:FF:000084">
    <property type="entry name" value="Short-chain dehydrogenase reductase"/>
    <property type="match status" value="1"/>
</dbReference>
<dbReference type="CDD" id="cd05233">
    <property type="entry name" value="SDR_c"/>
    <property type="match status" value="1"/>
</dbReference>
<keyword evidence="4" id="KW-1185">Reference proteome</keyword>
<dbReference type="Gene3D" id="3.40.50.720">
    <property type="entry name" value="NAD(P)-binding Rossmann-like Domain"/>
    <property type="match status" value="1"/>
</dbReference>
<dbReference type="InterPro" id="IPR020904">
    <property type="entry name" value="Sc_DH/Rdtase_CS"/>
</dbReference>
<dbReference type="SUPFAM" id="SSF51735">
    <property type="entry name" value="NAD(P)-binding Rossmann-fold domains"/>
    <property type="match status" value="1"/>
</dbReference>
<dbReference type="AlphaFoldDB" id="A0A1Y6B7C8"/>